<feature type="chain" id="PRO_5012511698" evidence="2">
    <location>
        <begin position="24"/>
        <end position="320"/>
    </location>
</feature>
<dbReference type="Gene3D" id="3.40.190.10">
    <property type="entry name" value="Periplasmic binding protein-like II"/>
    <property type="match status" value="1"/>
</dbReference>
<protein>
    <submittedName>
        <fullName evidence="3">Tripartite tricarboxylate transporter family receptor</fullName>
    </submittedName>
</protein>
<evidence type="ECO:0000313" key="3">
    <source>
        <dbReference type="EMBL" id="SMX23400.1"/>
    </source>
</evidence>
<comment type="similarity">
    <text evidence="1">Belongs to the UPF0065 (bug) family.</text>
</comment>
<reference evidence="3 4" key="1">
    <citation type="submission" date="2017-05" db="EMBL/GenBank/DDBJ databases">
        <authorList>
            <person name="Song R."/>
            <person name="Chenine A.L."/>
            <person name="Ruprecht R.M."/>
        </authorList>
    </citation>
    <scope>NUCLEOTIDE SEQUENCE [LARGE SCALE GENOMIC DNA]</scope>
    <source>
        <strain evidence="3 4">CECT 8489</strain>
    </source>
</reference>
<dbReference type="RefSeq" id="WP_093973390.1">
    <property type="nucleotide sequence ID" value="NZ_FXXQ01000004.1"/>
</dbReference>
<sequence length="320" mass="33172">MKTKVKAFGLTAAFCLIGGAASAAECIAPANPGGGWDFTCRQIGKILYDIGAVDTPVQVTNMPGAGGGLAYTTVVNERNDEENLIIAASSATTTRLAQNAYAGMTADQVRFVGAIGADPGVIVVAADSPFQTLGDMVEAIKADPGSVAFAGGSAVGGFDHMKPLMILKEGGFTDITSIKYIGVDGGADAITQTVGGFTQAMTGDMSEVVSFLANGDIRVIAVLTEDRVPGFEDIPTAKEQGYDVVAVNWRGLYVPKGISDAHFEEWAGKLQQVADSEEWAQAMADNGLAPFTLVGGQFQSYVDGLVADINAMSKELGVIQ</sequence>
<keyword evidence="4" id="KW-1185">Reference proteome</keyword>
<dbReference type="AlphaFoldDB" id="A0A238J085"/>
<dbReference type="PIRSF" id="PIRSF017082">
    <property type="entry name" value="YflP"/>
    <property type="match status" value="1"/>
</dbReference>
<dbReference type="PANTHER" id="PTHR42928">
    <property type="entry name" value="TRICARBOXYLATE-BINDING PROTEIN"/>
    <property type="match status" value="1"/>
</dbReference>
<keyword evidence="2" id="KW-0732">Signal</keyword>
<gene>
    <name evidence="3" type="ORF">BOA8489_01507</name>
</gene>
<dbReference type="Proteomes" id="UP000201838">
    <property type="component" value="Unassembled WGS sequence"/>
</dbReference>
<dbReference type="PANTHER" id="PTHR42928:SF3">
    <property type="entry name" value="UPF0065 PROTEIN YFLP"/>
    <property type="match status" value="1"/>
</dbReference>
<evidence type="ECO:0000256" key="2">
    <source>
        <dbReference type="SAM" id="SignalP"/>
    </source>
</evidence>
<dbReference type="SUPFAM" id="SSF53850">
    <property type="entry name" value="Periplasmic binding protein-like II"/>
    <property type="match status" value="1"/>
</dbReference>
<feature type="signal peptide" evidence="2">
    <location>
        <begin position="1"/>
        <end position="23"/>
    </location>
</feature>
<dbReference type="CDD" id="cd07012">
    <property type="entry name" value="PBP2_Bug_TTT"/>
    <property type="match status" value="1"/>
</dbReference>
<dbReference type="Gene3D" id="3.40.190.150">
    <property type="entry name" value="Bordetella uptake gene, domain 1"/>
    <property type="match status" value="1"/>
</dbReference>
<organism evidence="3 4">
    <name type="scientific">Boseongicola aestuarii</name>
    <dbReference type="NCBI Taxonomy" id="1470561"/>
    <lineage>
        <taxon>Bacteria</taxon>
        <taxon>Pseudomonadati</taxon>
        <taxon>Pseudomonadota</taxon>
        <taxon>Alphaproteobacteria</taxon>
        <taxon>Rhodobacterales</taxon>
        <taxon>Paracoccaceae</taxon>
        <taxon>Boseongicola</taxon>
    </lineage>
</organism>
<proteinExistence type="inferred from homology"/>
<evidence type="ECO:0000313" key="4">
    <source>
        <dbReference type="Proteomes" id="UP000201838"/>
    </source>
</evidence>
<dbReference type="Pfam" id="PF03401">
    <property type="entry name" value="TctC"/>
    <property type="match status" value="1"/>
</dbReference>
<evidence type="ECO:0000256" key="1">
    <source>
        <dbReference type="ARBA" id="ARBA00006987"/>
    </source>
</evidence>
<dbReference type="InterPro" id="IPR005064">
    <property type="entry name" value="BUG"/>
</dbReference>
<dbReference type="EMBL" id="FXXQ01000004">
    <property type="protein sequence ID" value="SMX23400.1"/>
    <property type="molecule type" value="Genomic_DNA"/>
</dbReference>
<dbReference type="InterPro" id="IPR042100">
    <property type="entry name" value="Bug_dom1"/>
</dbReference>
<keyword evidence="3" id="KW-0675">Receptor</keyword>
<name>A0A238J085_9RHOB</name>
<dbReference type="OrthoDB" id="9780943at2"/>
<accession>A0A238J085</accession>